<proteinExistence type="predicted"/>
<evidence type="ECO:0000256" key="1">
    <source>
        <dbReference type="SAM" id="MobiDB-lite"/>
    </source>
</evidence>
<feature type="region of interest" description="Disordered" evidence="1">
    <location>
        <begin position="270"/>
        <end position="332"/>
    </location>
</feature>
<reference evidence="3 4" key="1">
    <citation type="submission" date="2018-11" db="EMBL/GenBank/DDBJ databases">
        <title>Genome sequence of Saitozyma podzolica DSM 27192.</title>
        <authorList>
            <person name="Aliyu H."/>
            <person name="Gorte O."/>
            <person name="Ochsenreither K."/>
        </authorList>
    </citation>
    <scope>NUCLEOTIDE SEQUENCE [LARGE SCALE GENOMIC DNA]</scope>
    <source>
        <strain evidence="3 4">DSM 27192</strain>
    </source>
</reference>
<evidence type="ECO:0000259" key="2">
    <source>
        <dbReference type="PROSITE" id="PS51725"/>
    </source>
</evidence>
<dbReference type="Proteomes" id="UP000279259">
    <property type="component" value="Unassembled WGS sequence"/>
</dbReference>
<protein>
    <recommendedName>
        <fullName evidence="2">ABM domain-containing protein</fullName>
    </recommendedName>
</protein>
<dbReference type="PROSITE" id="PS51725">
    <property type="entry name" value="ABM"/>
    <property type="match status" value="1"/>
</dbReference>
<dbReference type="SUPFAM" id="SSF54909">
    <property type="entry name" value="Dimeric alpha+beta barrel"/>
    <property type="match status" value="1"/>
</dbReference>
<dbReference type="Gene3D" id="3.30.70.100">
    <property type="match status" value="1"/>
</dbReference>
<accession>A0A427YFN0</accession>
<evidence type="ECO:0000313" key="4">
    <source>
        <dbReference type="Proteomes" id="UP000279259"/>
    </source>
</evidence>
<gene>
    <name evidence="3" type="ORF">EHS25_001719</name>
</gene>
<dbReference type="AlphaFoldDB" id="A0A427YFN0"/>
<organism evidence="3 4">
    <name type="scientific">Saitozyma podzolica</name>
    <dbReference type="NCBI Taxonomy" id="1890683"/>
    <lineage>
        <taxon>Eukaryota</taxon>
        <taxon>Fungi</taxon>
        <taxon>Dikarya</taxon>
        <taxon>Basidiomycota</taxon>
        <taxon>Agaricomycotina</taxon>
        <taxon>Tremellomycetes</taxon>
        <taxon>Tremellales</taxon>
        <taxon>Trimorphomycetaceae</taxon>
        <taxon>Saitozyma</taxon>
    </lineage>
</organism>
<dbReference type="STRING" id="1890683.A0A427YFN0"/>
<comment type="caution">
    <text evidence="3">The sequence shown here is derived from an EMBL/GenBank/DDBJ whole genome shotgun (WGS) entry which is preliminary data.</text>
</comment>
<keyword evidence="4" id="KW-1185">Reference proteome</keyword>
<feature type="domain" description="ABM" evidence="2">
    <location>
        <begin position="1"/>
        <end position="91"/>
    </location>
</feature>
<sequence>MRARPGQLKEVLGLIKLIANDAHYEEGTLQYQLTVGIDNPDDIRIWEEYVSEDAFEAHKEGQHFQSPSGLFDRHLDHLRQPGCGSHLSTTFEIILSAHIDHLNDSTTELPRSRVIFKAPEKLYRTSGSQYSFAFARKFLESRFGDQEDVEAWVNQVQAQYRELKLHKFDLDALCIMSCSTVCPIAAARFLHSIWTAEKNPSIEDIKNSILWVNAGQLNRSKEKALAAHTASLSLDSTTSLNAFYTGLEKSGKMPSKAHPCARCGSPLTGWLTAPNRPMRTRTRTTTTRRKGKGSKRTRRRHLPKRSRRPTRVRQPPLSPMWSPRPTATRLNTFSSPVTTRTSHLWLARSAGSLTLVRASI</sequence>
<name>A0A427YFN0_9TREE</name>
<dbReference type="InterPro" id="IPR011008">
    <property type="entry name" value="Dimeric_a/b-barrel"/>
</dbReference>
<dbReference type="Pfam" id="PF03992">
    <property type="entry name" value="ABM"/>
    <property type="match status" value="1"/>
</dbReference>
<dbReference type="OrthoDB" id="2584995at2759"/>
<dbReference type="EMBL" id="RSCD01000012">
    <property type="protein sequence ID" value="RSH89734.1"/>
    <property type="molecule type" value="Genomic_DNA"/>
</dbReference>
<dbReference type="InterPro" id="IPR007138">
    <property type="entry name" value="ABM_dom"/>
</dbReference>
<feature type="compositionally biased region" description="Basic residues" evidence="1">
    <location>
        <begin position="278"/>
        <end position="311"/>
    </location>
</feature>
<evidence type="ECO:0000313" key="3">
    <source>
        <dbReference type="EMBL" id="RSH89734.1"/>
    </source>
</evidence>